<sequence length="120" mass="13455">MLLLDGSSVCNHPTPGSLVRFLPLLLPCYSLAKCLGASHCGCGIHTPLHFTLVVHRLPRGCQRTRFCPHRYHSTSFLLFFLTPVIGSCRAATREVVHSRPPTATRTPRHKKNVMAPPWRF</sequence>
<evidence type="ECO:0000256" key="1">
    <source>
        <dbReference type="SAM" id="MobiDB-lite"/>
    </source>
</evidence>
<reference evidence="2" key="1">
    <citation type="journal article" date="2012" name="Proc. Natl. Acad. Sci. U.S.A.">
        <title>Antigenic diversity is generated by distinct evolutionary mechanisms in African trypanosome species.</title>
        <authorList>
            <person name="Jackson A.P."/>
            <person name="Berry A."/>
            <person name="Aslett M."/>
            <person name="Allison H.C."/>
            <person name="Burton P."/>
            <person name="Vavrova-Anderson J."/>
            <person name="Brown R."/>
            <person name="Browne H."/>
            <person name="Corton N."/>
            <person name="Hauser H."/>
            <person name="Gamble J."/>
            <person name="Gilderthorp R."/>
            <person name="Marcello L."/>
            <person name="McQuillan J."/>
            <person name="Otto T.D."/>
            <person name="Quail M.A."/>
            <person name="Sanders M.J."/>
            <person name="van Tonder A."/>
            <person name="Ginger M.L."/>
            <person name="Field M.C."/>
            <person name="Barry J.D."/>
            <person name="Hertz-Fowler C."/>
            <person name="Berriman M."/>
        </authorList>
    </citation>
    <scope>NUCLEOTIDE SEQUENCE</scope>
    <source>
        <strain evidence="2">Y486</strain>
    </source>
</reference>
<dbReference type="AlphaFoldDB" id="G0U827"/>
<dbReference type="EMBL" id="HE573026">
    <property type="protein sequence ID" value="CCC52036.1"/>
    <property type="molecule type" value="Genomic_DNA"/>
</dbReference>
<gene>
    <name evidence="2" type="ORF">TVY486_1010790</name>
</gene>
<feature type="region of interest" description="Disordered" evidence="1">
    <location>
        <begin position="99"/>
        <end position="120"/>
    </location>
</feature>
<protein>
    <submittedName>
        <fullName evidence="2">Uncharacterized protein</fullName>
    </submittedName>
</protein>
<accession>G0U827</accession>
<proteinExistence type="predicted"/>
<organism evidence="2">
    <name type="scientific">Trypanosoma vivax (strain Y486)</name>
    <dbReference type="NCBI Taxonomy" id="1055687"/>
    <lineage>
        <taxon>Eukaryota</taxon>
        <taxon>Discoba</taxon>
        <taxon>Euglenozoa</taxon>
        <taxon>Kinetoplastea</taxon>
        <taxon>Metakinetoplastina</taxon>
        <taxon>Trypanosomatida</taxon>
        <taxon>Trypanosomatidae</taxon>
        <taxon>Trypanosoma</taxon>
        <taxon>Duttonella</taxon>
    </lineage>
</organism>
<evidence type="ECO:0000313" key="2">
    <source>
        <dbReference type="EMBL" id="CCC52036.1"/>
    </source>
</evidence>
<name>G0U827_TRYVY</name>